<organism evidence="2 3">
    <name type="scientific">Sphingobium jiangsuense</name>
    <dbReference type="NCBI Taxonomy" id="870476"/>
    <lineage>
        <taxon>Bacteria</taxon>
        <taxon>Pseudomonadati</taxon>
        <taxon>Pseudomonadota</taxon>
        <taxon>Alphaproteobacteria</taxon>
        <taxon>Sphingomonadales</taxon>
        <taxon>Sphingomonadaceae</taxon>
        <taxon>Sphingobium</taxon>
    </lineage>
</organism>
<name>A0A7W6BP98_9SPHN</name>
<dbReference type="InterPro" id="IPR043736">
    <property type="entry name" value="DUF5681"/>
</dbReference>
<comment type="caution">
    <text evidence="2">The sequence shown here is derived from an EMBL/GenBank/DDBJ whole genome shotgun (WGS) entry which is preliminary data.</text>
</comment>
<dbReference type="AlphaFoldDB" id="A0A7W6BP98"/>
<accession>A0A7W6BP98</accession>
<dbReference type="RefSeq" id="WP_188072774.1">
    <property type="nucleotide sequence ID" value="NZ_BSPS01000126.1"/>
</dbReference>
<sequence>MPGKSGNPTGRPSKKKEVPIPPDLLSALVEIALEEREVSINGKPARISMIELIIRKMMNDP</sequence>
<feature type="domain" description="DUF5681" evidence="1">
    <location>
        <begin position="2"/>
        <end position="59"/>
    </location>
</feature>
<keyword evidence="3" id="KW-1185">Reference proteome</keyword>
<evidence type="ECO:0000313" key="2">
    <source>
        <dbReference type="EMBL" id="MBB3927262.1"/>
    </source>
</evidence>
<proteinExistence type="predicted"/>
<protein>
    <recommendedName>
        <fullName evidence="1">DUF5681 domain-containing protein</fullName>
    </recommendedName>
</protein>
<gene>
    <name evidence="2" type="ORF">GGR43_002991</name>
</gene>
<dbReference type="Proteomes" id="UP000571950">
    <property type="component" value="Unassembled WGS sequence"/>
</dbReference>
<dbReference type="Pfam" id="PF18932">
    <property type="entry name" value="DUF5681"/>
    <property type="match status" value="1"/>
</dbReference>
<evidence type="ECO:0000313" key="3">
    <source>
        <dbReference type="Proteomes" id="UP000571950"/>
    </source>
</evidence>
<dbReference type="EMBL" id="JACIDT010000011">
    <property type="protein sequence ID" value="MBB3927262.1"/>
    <property type="molecule type" value="Genomic_DNA"/>
</dbReference>
<reference evidence="2 3" key="1">
    <citation type="submission" date="2020-08" db="EMBL/GenBank/DDBJ databases">
        <title>Genomic Encyclopedia of Type Strains, Phase IV (KMG-IV): sequencing the most valuable type-strain genomes for metagenomic binning, comparative biology and taxonomic classification.</title>
        <authorList>
            <person name="Goeker M."/>
        </authorList>
    </citation>
    <scope>NUCLEOTIDE SEQUENCE [LARGE SCALE GENOMIC DNA]</scope>
    <source>
        <strain evidence="2 3">DSM 26189</strain>
    </source>
</reference>
<evidence type="ECO:0000259" key="1">
    <source>
        <dbReference type="Pfam" id="PF18932"/>
    </source>
</evidence>